<comment type="similarity">
    <text evidence="1">Belongs to the ABC transporter superfamily.</text>
</comment>
<dbReference type="InterPro" id="IPR003593">
    <property type="entry name" value="AAA+_ATPase"/>
</dbReference>
<feature type="domain" description="ABC transporter" evidence="4">
    <location>
        <begin position="9"/>
        <end position="250"/>
    </location>
</feature>
<accession>A0ABU0FHM2</accession>
<keyword evidence="5" id="KW-0762">Sugar transport</keyword>
<dbReference type="PROSITE" id="PS50893">
    <property type="entry name" value="ABC_TRANSPORTER_2"/>
    <property type="match status" value="1"/>
</dbReference>
<proteinExistence type="inferred from homology"/>
<dbReference type="InterPro" id="IPR027417">
    <property type="entry name" value="P-loop_NTPase"/>
</dbReference>
<dbReference type="Gene3D" id="3.40.50.300">
    <property type="entry name" value="P-loop containing nucleotide triphosphate hydrolases"/>
    <property type="match status" value="1"/>
</dbReference>
<dbReference type="SMART" id="SM00382">
    <property type="entry name" value="AAA"/>
    <property type="match status" value="1"/>
</dbReference>
<dbReference type="GO" id="GO:0005524">
    <property type="term" value="F:ATP binding"/>
    <property type="evidence" value="ECO:0007669"/>
    <property type="project" value="UniProtKB-KW"/>
</dbReference>
<dbReference type="PANTHER" id="PTHR43790">
    <property type="entry name" value="CARBOHYDRATE TRANSPORT ATP-BINDING PROTEIN MG119-RELATED"/>
    <property type="match status" value="1"/>
</dbReference>
<gene>
    <name evidence="5" type="ORF">J3R73_003410</name>
</gene>
<keyword evidence="3 5" id="KW-0067">ATP-binding</keyword>
<dbReference type="EMBL" id="JAUSVK010000001">
    <property type="protein sequence ID" value="MDQ0393618.1"/>
    <property type="molecule type" value="Genomic_DNA"/>
</dbReference>
<dbReference type="PROSITE" id="PS00211">
    <property type="entry name" value="ABC_TRANSPORTER_1"/>
    <property type="match status" value="1"/>
</dbReference>
<keyword evidence="6" id="KW-1185">Reference proteome</keyword>
<protein>
    <submittedName>
        <fullName evidence="5">Simple sugar transport system ATP-binding protein</fullName>
    </submittedName>
</protein>
<evidence type="ECO:0000313" key="6">
    <source>
        <dbReference type="Proteomes" id="UP001237448"/>
    </source>
</evidence>
<sequence length="277" mass="29341">MPSEATPLVELRNVSKRFAGVHALSDVSLRVPPGSVVCLLGDNGAGKSTLIKVLSGFYQPSDGTILLDGKETRFSDPRDARARGIATVHQDVGTIPLMSVGRNFFLGAEPKKGWGPFARLDIDKANGIALEQIRRFGITRVRDGNQLVGALSGGERQVLAIGRAMYFGARVLILDEPTSALGVKEAATVLRFILAARAEGVGIVFITHNAHHATLVGDYFTVLIQGRVAASFRRGEKSSAELLSLMAGGEQMEDIAGELSRPDLGIPGQGAAQGART</sequence>
<dbReference type="CDD" id="cd03216">
    <property type="entry name" value="ABC_Carb_Monos_I"/>
    <property type="match status" value="1"/>
</dbReference>
<dbReference type="Proteomes" id="UP001237448">
    <property type="component" value="Unassembled WGS sequence"/>
</dbReference>
<keyword evidence="5" id="KW-0813">Transport</keyword>
<organism evidence="5 6">
    <name type="scientific">Labrys monachus</name>
    <dbReference type="NCBI Taxonomy" id="217067"/>
    <lineage>
        <taxon>Bacteria</taxon>
        <taxon>Pseudomonadati</taxon>
        <taxon>Pseudomonadota</taxon>
        <taxon>Alphaproteobacteria</taxon>
        <taxon>Hyphomicrobiales</taxon>
        <taxon>Xanthobacteraceae</taxon>
        <taxon>Labrys</taxon>
    </lineage>
</organism>
<dbReference type="Pfam" id="PF00005">
    <property type="entry name" value="ABC_tran"/>
    <property type="match status" value="1"/>
</dbReference>
<evidence type="ECO:0000313" key="5">
    <source>
        <dbReference type="EMBL" id="MDQ0393618.1"/>
    </source>
</evidence>
<evidence type="ECO:0000256" key="3">
    <source>
        <dbReference type="ARBA" id="ARBA00022840"/>
    </source>
</evidence>
<name>A0ABU0FHM2_9HYPH</name>
<dbReference type="InterPro" id="IPR003439">
    <property type="entry name" value="ABC_transporter-like_ATP-bd"/>
</dbReference>
<evidence type="ECO:0000256" key="1">
    <source>
        <dbReference type="ARBA" id="ARBA00005417"/>
    </source>
</evidence>
<reference evidence="5 6" key="1">
    <citation type="submission" date="2023-07" db="EMBL/GenBank/DDBJ databases">
        <title>Genomic Encyclopedia of Type Strains, Phase IV (KMG-IV): sequencing the most valuable type-strain genomes for metagenomic binning, comparative biology and taxonomic classification.</title>
        <authorList>
            <person name="Goeker M."/>
        </authorList>
    </citation>
    <scope>NUCLEOTIDE SEQUENCE [LARGE SCALE GENOMIC DNA]</scope>
    <source>
        <strain evidence="5 6">DSM 5896</strain>
    </source>
</reference>
<comment type="caution">
    <text evidence="5">The sequence shown here is derived from an EMBL/GenBank/DDBJ whole genome shotgun (WGS) entry which is preliminary data.</text>
</comment>
<evidence type="ECO:0000259" key="4">
    <source>
        <dbReference type="PROSITE" id="PS50893"/>
    </source>
</evidence>
<dbReference type="InterPro" id="IPR050107">
    <property type="entry name" value="ABC_carbohydrate_import_ATPase"/>
</dbReference>
<dbReference type="InterPro" id="IPR017871">
    <property type="entry name" value="ABC_transporter-like_CS"/>
</dbReference>
<dbReference type="RefSeq" id="WP_307429204.1">
    <property type="nucleotide sequence ID" value="NZ_JAUSVK010000001.1"/>
</dbReference>
<evidence type="ECO:0000256" key="2">
    <source>
        <dbReference type="ARBA" id="ARBA00022741"/>
    </source>
</evidence>
<dbReference type="PANTHER" id="PTHR43790:SF8">
    <property type="entry name" value="SUGAR ABC TRANSPORTER ATP-BINDING PROTEIN"/>
    <property type="match status" value="1"/>
</dbReference>
<dbReference type="SUPFAM" id="SSF52540">
    <property type="entry name" value="P-loop containing nucleoside triphosphate hydrolases"/>
    <property type="match status" value="1"/>
</dbReference>
<keyword evidence="2" id="KW-0547">Nucleotide-binding</keyword>